<dbReference type="AlphaFoldDB" id="A0AAQ3RR08"/>
<proteinExistence type="predicted"/>
<feature type="chain" id="PRO_5042921434" evidence="1">
    <location>
        <begin position="25"/>
        <end position="125"/>
    </location>
</feature>
<keyword evidence="3" id="KW-1185">Reference proteome</keyword>
<protein>
    <submittedName>
        <fullName evidence="2">Uncharacterized protein</fullName>
    </submittedName>
</protein>
<dbReference type="Proteomes" id="UP001374535">
    <property type="component" value="Chromosome 7"/>
</dbReference>
<reference evidence="2 3" key="1">
    <citation type="journal article" date="2023" name="Life. Sci Alliance">
        <title>Evolutionary insights into 3D genome organization and epigenetic landscape of Vigna mungo.</title>
        <authorList>
            <person name="Junaid A."/>
            <person name="Singh B."/>
            <person name="Bhatia S."/>
        </authorList>
    </citation>
    <scope>NUCLEOTIDE SEQUENCE [LARGE SCALE GENOMIC DNA]</scope>
    <source>
        <strain evidence="2">Urdbean</strain>
    </source>
</reference>
<evidence type="ECO:0000256" key="1">
    <source>
        <dbReference type="SAM" id="SignalP"/>
    </source>
</evidence>
<accession>A0AAQ3RR08</accession>
<keyword evidence="1" id="KW-0732">Signal</keyword>
<evidence type="ECO:0000313" key="2">
    <source>
        <dbReference type="EMBL" id="WVZ03317.1"/>
    </source>
</evidence>
<evidence type="ECO:0000313" key="3">
    <source>
        <dbReference type="Proteomes" id="UP001374535"/>
    </source>
</evidence>
<dbReference type="EMBL" id="CP144694">
    <property type="protein sequence ID" value="WVZ03317.1"/>
    <property type="molecule type" value="Genomic_DNA"/>
</dbReference>
<sequence>MAKNEMKNVGVVVLIMIMLCFSEAKLSCSAVCGISCLESFLSYPLCFGICIAKCSKMSKEASECITHCGVNKSITSTLVFRLLQHCFHIFHISVNMFFHISNDSFCMLDGSGVVSEVMDSYLQKC</sequence>
<organism evidence="2 3">
    <name type="scientific">Vigna mungo</name>
    <name type="common">Black gram</name>
    <name type="synonym">Phaseolus mungo</name>
    <dbReference type="NCBI Taxonomy" id="3915"/>
    <lineage>
        <taxon>Eukaryota</taxon>
        <taxon>Viridiplantae</taxon>
        <taxon>Streptophyta</taxon>
        <taxon>Embryophyta</taxon>
        <taxon>Tracheophyta</taxon>
        <taxon>Spermatophyta</taxon>
        <taxon>Magnoliopsida</taxon>
        <taxon>eudicotyledons</taxon>
        <taxon>Gunneridae</taxon>
        <taxon>Pentapetalae</taxon>
        <taxon>rosids</taxon>
        <taxon>fabids</taxon>
        <taxon>Fabales</taxon>
        <taxon>Fabaceae</taxon>
        <taxon>Papilionoideae</taxon>
        <taxon>50 kb inversion clade</taxon>
        <taxon>NPAAA clade</taxon>
        <taxon>indigoferoid/millettioid clade</taxon>
        <taxon>Phaseoleae</taxon>
        <taxon>Vigna</taxon>
    </lineage>
</organism>
<feature type="signal peptide" evidence="1">
    <location>
        <begin position="1"/>
        <end position="24"/>
    </location>
</feature>
<gene>
    <name evidence="2" type="ORF">V8G54_024123</name>
</gene>
<name>A0AAQ3RR08_VIGMU</name>